<dbReference type="HOGENOM" id="CLU_395248_0_0_9"/>
<feature type="chain" id="PRO_5038900825" evidence="1">
    <location>
        <begin position="24"/>
        <end position="694"/>
    </location>
</feature>
<sequence>MKFNKKVVLISAVALMMVSPVLSMGQNLTTTVKAADDQTENNRLFIGSVKSYIYNNKGKRTTYKGKSSLKYGSRVDYLGKFSDYNGKNKYYFMDTKGYKKFASYKIIKGKAYFPIGKNAYVRVVNVAQINDRPLYAKSLSVVVSPKYVQKQGQYAFDADNNIIKGVYFKPGKKLTIDAQEYVTNGNHTDTIYRVKGTKQFIYANRLKTAVRQQLEILSTQTHVIMNKDTHMYLANGELKTKKPNTNDRVSYRKGQRTVVDQLVYLWVPSENKAELFYRVESGWTPAGSEGYEPTTSLGYVKVSDVDYDFGPQMVDPDNTAAEAEAGKAVATSSDKAELNSLINENLEDNNLYKFSSLSQQWNYAGALQNAKEINDSKTATINEVNQAVWELKFTKNELSGEKVKIDNLGWIDNSTANKIVHTAGSSYRSNQNVRYAIDMVNHNTVLRLREFAVQSNGSDTNHLLATRELNINDYVTVTDPNPTEKAGYQSSLSEKNLTSNSTLKKYADLIDYNELTTNLVAKTNTPIYTNSYKNNYANVSKGNVNLTRTSQIIKKGNNIGYKVGPIVRVKGQYYAMVRSKKRYFYVRADAIARDNFTKDAAYKKYSKMIDDAVTSENSTVLVTPTQNTVTYERNSYGELGSSRPYKKGTMAYYIAEPHVMKYNGEWYFISGYPTYSGTTYIAKTVKLSKNTIMK</sequence>
<dbReference type="GO" id="GO:0006508">
    <property type="term" value="P:proteolysis"/>
    <property type="evidence" value="ECO:0007669"/>
    <property type="project" value="UniProtKB-KW"/>
</dbReference>
<dbReference type="OrthoDB" id="2313142at2"/>
<reference evidence="2 3" key="1">
    <citation type="journal article" date="2005" name="Proc. Natl. Acad. Sci. U.S.A.">
        <title>Complete genome sequence of the probiotic lactic acid bacterium Lactobacillus acidophilus NCFM.</title>
        <authorList>
            <person name="Altermann E."/>
            <person name="Russell W.M."/>
            <person name="Azcarate-Peril M.A."/>
            <person name="Barrangou R."/>
            <person name="Buck B.L."/>
            <person name="McAuliffe O."/>
            <person name="Souther N."/>
            <person name="Dobson A."/>
            <person name="Duong T."/>
            <person name="Callanan M."/>
            <person name="Lick S."/>
            <person name="Hamrick A."/>
            <person name="Cano R."/>
            <person name="Klaenhammer T.R."/>
        </authorList>
    </citation>
    <scope>NUCLEOTIDE SEQUENCE [LARGE SCALE GENOMIC DNA]</scope>
    <source>
        <strain evidence="3">ATCC 700396 / NCK56 / N2 / NCFM</strain>
    </source>
</reference>
<name>Q5FIS9_LACAC</name>
<keyword evidence="2" id="KW-0378">Hydrolase</keyword>
<dbReference type="AlphaFoldDB" id="Q5FIS9"/>
<feature type="signal peptide" evidence="1">
    <location>
        <begin position="1"/>
        <end position="23"/>
    </location>
</feature>
<dbReference type="eggNOG" id="ENOG50309ZA">
    <property type="taxonomic scope" value="Bacteria"/>
</dbReference>
<keyword evidence="1" id="KW-0732">Signal</keyword>
<gene>
    <name evidence="2" type="ordered locus">LBA1578</name>
</gene>
<proteinExistence type="predicted"/>
<dbReference type="EMBL" id="CP000033">
    <property type="protein sequence ID" value="AAV43395.1"/>
    <property type="molecule type" value="Genomic_DNA"/>
</dbReference>
<evidence type="ECO:0000256" key="1">
    <source>
        <dbReference type="SAM" id="SignalP"/>
    </source>
</evidence>
<accession>Q5FIS9</accession>
<dbReference type="RefSeq" id="WP_003548412.1">
    <property type="nucleotide sequence ID" value="NC_006814.3"/>
</dbReference>
<dbReference type="GeneID" id="93289357"/>
<dbReference type="GO" id="GO:0008233">
    <property type="term" value="F:peptidase activity"/>
    <property type="evidence" value="ECO:0007669"/>
    <property type="project" value="UniProtKB-KW"/>
</dbReference>
<keyword evidence="3" id="KW-1185">Reference proteome</keyword>
<dbReference type="Proteomes" id="UP000006381">
    <property type="component" value="Chromosome"/>
</dbReference>
<dbReference type="BioCyc" id="LACI272621:G1G49-1542-MONOMER"/>
<evidence type="ECO:0000313" key="2">
    <source>
        <dbReference type="EMBL" id="AAV43395.1"/>
    </source>
</evidence>
<evidence type="ECO:0000313" key="3">
    <source>
        <dbReference type="Proteomes" id="UP000006381"/>
    </source>
</evidence>
<dbReference type="STRING" id="272621.LBA1578"/>
<dbReference type="KEGG" id="lac:LBA1578"/>
<dbReference type="PATRIC" id="fig|272621.13.peg.1500"/>
<keyword evidence="2" id="KW-0645">Protease</keyword>
<protein>
    <submittedName>
        <fullName evidence="2">Putative serine protease</fullName>
    </submittedName>
</protein>
<organism evidence="3">
    <name type="scientific">Lactobacillus acidophilus (strain ATCC 700396 / NCK56 / N2 / NCFM)</name>
    <dbReference type="NCBI Taxonomy" id="272621"/>
    <lineage>
        <taxon>Bacteria</taxon>
        <taxon>Bacillati</taxon>
        <taxon>Bacillota</taxon>
        <taxon>Bacilli</taxon>
        <taxon>Lactobacillales</taxon>
        <taxon>Lactobacillaceae</taxon>
        <taxon>Lactobacillus</taxon>
    </lineage>
</organism>